<name>A0A6L3YTV0_9HYPH</name>
<dbReference type="AlphaFoldDB" id="A0A6L3YTV0"/>
<sequence>MSIVLKLTAVKGKSPKRGFHHYWSVMMDFALAERDFSARDIYELSNAPQSDINDFMRRLEKAKIIDATGTVDSGGNGRFRVIARQSETPKVRRDGTVVEGVSKQKAMWNYIRMAGPSGFTAHDISVWATTDSNRIALPTAKSYVKVLAKAGYLIELVKGRSGNLGVYRLAPKMNTGPLPPMVLRTKAVFDQNQHEIVGPVVTEEVQP</sequence>
<dbReference type="Proteomes" id="UP000481643">
    <property type="component" value="Unassembled WGS sequence"/>
</dbReference>
<protein>
    <submittedName>
        <fullName evidence="1">Uncharacterized protein</fullName>
    </submittedName>
</protein>
<dbReference type="EMBL" id="WBVX01000006">
    <property type="protein sequence ID" value="KAB2687553.1"/>
    <property type="molecule type" value="Genomic_DNA"/>
</dbReference>
<evidence type="ECO:0000313" key="2">
    <source>
        <dbReference type="Proteomes" id="UP000481643"/>
    </source>
</evidence>
<comment type="caution">
    <text evidence="1">The sequence shown here is derived from an EMBL/GenBank/DDBJ whole genome shotgun (WGS) entry which is preliminary data.</text>
</comment>
<organism evidence="1 2">
    <name type="scientific">Brucella tritici</name>
    <dbReference type="NCBI Taxonomy" id="94626"/>
    <lineage>
        <taxon>Bacteria</taxon>
        <taxon>Pseudomonadati</taxon>
        <taxon>Pseudomonadota</taxon>
        <taxon>Alphaproteobacteria</taxon>
        <taxon>Hyphomicrobiales</taxon>
        <taxon>Brucellaceae</taxon>
        <taxon>Brucella/Ochrobactrum group</taxon>
        <taxon>Brucella</taxon>
    </lineage>
</organism>
<reference evidence="1 2" key="1">
    <citation type="submission" date="2019-09" db="EMBL/GenBank/DDBJ databases">
        <title>Taxonomic organization of the family Brucellaceae based on a phylogenomic approach.</title>
        <authorList>
            <person name="Leclercq S."/>
            <person name="Cloeckaert A."/>
            <person name="Zygmunt M.S."/>
        </authorList>
    </citation>
    <scope>NUCLEOTIDE SEQUENCE [LARGE SCALE GENOMIC DNA]</scope>
    <source>
        <strain evidence="1 2">WS1830</strain>
    </source>
</reference>
<accession>A0A6L3YTV0</accession>
<dbReference type="RefSeq" id="WP_151651517.1">
    <property type="nucleotide sequence ID" value="NZ_WBVX01000006.1"/>
</dbReference>
<proteinExistence type="predicted"/>
<evidence type="ECO:0000313" key="1">
    <source>
        <dbReference type="EMBL" id="KAB2687553.1"/>
    </source>
</evidence>
<gene>
    <name evidence="1" type="ORF">F9L08_08340</name>
</gene>